<dbReference type="Proteomes" id="UP001151529">
    <property type="component" value="Chromosome 11"/>
</dbReference>
<proteinExistence type="inferred from homology"/>
<evidence type="ECO:0000256" key="1">
    <source>
        <dbReference type="ARBA" id="ARBA00004167"/>
    </source>
</evidence>
<comment type="similarity">
    <text evidence="2">Belongs to the cytochrome P450 family.</text>
</comment>
<dbReference type="InterPro" id="IPR036396">
    <property type="entry name" value="Cyt_P450_sf"/>
</dbReference>
<accession>A0A9Q0U734</accession>
<reference evidence="11" key="2">
    <citation type="journal article" date="2023" name="Int. J. Mol. Sci.">
        <title>De Novo Assembly and Annotation of 11 Diverse Shrub Willow (Salix) Genomes Reveals Novel Gene Organization in Sex-Linked Regions.</title>
        <authorList>
            <person name="Hyden B."/>
            <person name="Feng K."/>
            <person name="Yates T.B."/>
            <person name="Jawdy S."/>
            <person name="Cereghino C."/>
            <person name="Smart L.B."/>
            <person name="Muchero W."/>
        </authorList>
    </citation>
    <scope>NUCLEOTIDE SEQUENCE [LARGE SCALE GENOMIC DNA]</scope>
    <source>
        <tissue evidence="11">Shoot tip</tissue>
    </source>
</reference>
<keyword evidence="9" id="KW-0503">Monooxygenase</keyword>
<evidence type="ECO:0000256" key="2">
    <source>
        <dbReference type="ARBA" id="ARBA00010617"/>
    </source>
</evidence>
<sequence length="128" mass="14375">MSSEDVVDECKIFCFAGQDTTSSLLTWTMSLLVQYPDWQARAREEVVQVFGNKKPDFDGLNHLKVVSISMGLSGQQSTSTKILNYGVMMPLSSNQRGSPKMFQRQQRVKSHSSHLDGVLEYALDKTLL</sequence>
<dbReference type="GO" id="GO:0020037">
    <property type="term" value="F:heme binding"/>
    <property type="evidence" value="ECO:0007669"/>
    <property type="project" value="InterPro"/>
</dbReference>
<evidence type="ECO:0000256" key="7">
    <source>
        <dbReference type="ARBA" id="ARBA00023002"/>
    </source>
</evidence>
<dbReference type="AlphaFoldDB" id="A0A9Q0U734"/>
<dbReference type="PANTHER" id="PTHR24282">
    <property type="entry name" value="CYTOCHROME P450 FAMILY MEMBER"/>
    <property type="match status" value="1"/>
</dbReference>
<gene>
    <name evidence="11" type="ORF">OIU85_022567</name>
</gene>
<evidence type="ECO:0000256" key="10">
    <source>
        <dbReference type="ARBA" id="ARBA00023136"/>
    </source>
</evidence>
<keyword evidence="5" id="KW-0479">Metal-binding</keyword>
<dbReference type="PRINTS" id="PR00463">
    <property type="entry name" value="EP450I"/>
</dbReference>
<dbReference type="OrthoDB" id="1470350at2759"/>
<dbReference type="InterPro" id="IPR001128">
    <property type="entry name" value="Cyt_P450"/>
</dbReference>
<evidence type="ECO:0000256" key="4">
    <source>
        <dbReference type="ARBA" id="ARBA00022692"/>
    </source>
</evidence>
<keyword evidence="4" id="KW-0812">Transmembrane</keyword>
<dbReference type="InterPro" id="IPR002401">
    <property type="entry name" value="Cyt_P450_E_grp-I"/>
</dbReference>
<evidence type="ECO:0000256" key="3">
    <source>
        <dbReference type="ARBA" id="ARBA00022617"/>
    </source>
</evidence>
<dbReference type="GO" id="GO:0016020">
    <property type="term" value="C:membrane"/>
    <property type="evidence" value="ECO:0007669"/>
    <property type="project" value="UniProtKB-SubCell"/>
</dbReference>
<reference evidence="11" key="1">
    <citation type="submission" date="2022-11" db="EMBL/GenBank/DDBJ databases">
        <authorList>
            <person name="Hyden B.L."/>
            <person name="Feng K."/>
            <person name="Yates T."/>
            <person name="Jawdy S."/>
            <person name="Smart L.B."/>
            <person name="Muchero W."/>
        </authorList>
    </citation>
    <scope>NUCLEOTIDE SEQUENCE</scope>
    <source>
        <tissue evidence="11">Shoot tip</tissue>
    </source>
</reference>
<dbReference type="GO" id="GO:0005506">
    <property type="term" value="F:iron ion binding"/>
    <property type="evidence" value="ECO:0007669"/>
    <property type="project" value="InterPro"/>
</dbReference>
<dbReference type="EMBL" id="JAPFFL010000005">
    <property type="protein sequence ID" value="KAJ6724659.1"/>
    <property type="molecule type" value="Genomic_DNA"/>
</dbReference>
<dbReference type="GO" id="GO:0016705">
    <property type="term" value="F:oxidoreductase activity, acting on paired donors, with incorporation or reduction of molecular oxygen"/>
    <property type="evidence" value="ECO:0007669"/>
    <property type="project" value="InterPro"/>
</dbReference>
<evidence type="ECO:0000256" key="6">
    <source>
        <dbReference type="ARBA" id="ARBA00022989"/>
    </source>
</evidence>
<dbReference type="Gene3D" id="1.10.630.10">
    <property type="entry name" value="Cytochrome P450"/>
    <property type="match status" value="1"/>
</dbReference>
<evidence type="ECO:0000256" key="9">
    <source>
        <dbReference type="ARBA" id="ARBA00023033"/>
    </source>
</evidence>
<dbReference type="Pfam" id="PF00067">
    <property type="entry name" value="p450"/>
    <property type="match status" value="1"/>
</dbReference>
<evidence type="ECO:0000256" key="8">
    <source>
        <dbReference type="ARBA" id="ARBA00023004"/>
    </source>
</evidence>
<dbReference type="GO" id="GO:0004497">
    <property type="term" value="F:monooxygenase activity"/>
    <property type="evidence" value="ECO:0007669"/>
    <property type="project" value="UniProtKB-KW"/>
</dbReference>
<dbReference type="InterPro" id="IPR050665">
    <property type="entry name" value="Cytochrome_P450_Monooxygen"/>
</dbReference>
<evidence type="ECO:0000256" key="5">
    <source>
        <dbReference type="ARBA" id="ARBA00022723"/>
    </source>
</evidence>
<evidence type="ECO:0000313" key="11">
    <source>
        <dbReference type="EMBL" id="KAJ6724659.1"/>
    </source>
</evidence>
<keyword evidence="6" id="KW-1133">Transmembrane helix</keyword>
<organism evidence="11 12">
    <name type="scientific">Salix viminalis</name>
    <name type="common">Common osier</name>
    <name type="synonym">Basket willow</name>
    <dbReference type="NCBI Taxonomy" id="40686"/>
    <lineage>
        <taxon>Eukaryota</taxon>
        <taxon>Viridiplantae</taxon>
        <taxon>Streptophyta</taxon>
        <taxon>Embryophyta</taxon>
        <taxon>Tracheophyta</taxon>
        <taxon>Spermatophyta</taxon>
        <taxon>Magnoliopsida</taxon>
        <taxon>eudicotyledons</taxon>
        <taxon>Gunneridae</taxon>
        <taxon>Pentapetalae</taxon>
        <taxon>rosids</taxon>
        <taxon>fabids</taxon>
        <taxon>Malpighiales</taxon>
        <taxon>Salicaceae</taxon>
        <taxon>Saliceae</taxon>
        <taxon>Salix</taxon>
    </lineage>
</organism>
<evidence type="ECO:0000313" key="12">
    <source>
        <dbReference type="Proteomes" id="UP001151529"/>
    </source>
</evidence>
<dbReference type="PANTHER" id="PTHR24282:SF255">
    <property type="entry name" value="CYTOCHROME P450 72A11-RELATED"/>
    <property type="match status" value="1"/>
</dbReference>
<keyword evidence="10" id="KW-0472">Membrane</keyword>
<keyword evidence="12" id="KW-1185">Reference proteome</keyword>
<keyword evidence="3" id="KW-0349">Heme</keyword>
<dbReference type="SUPFAM" id="SSF48264">
    <property type="entry name" value="Cytochrome P450"/>
    <property type="match status" value="1"/>
</dbReference>
<keyword evidence="7" id="KW-0560">Oxidoreductase</keyword>
<protein>
    <submittedName>
        <fullName evidence="11">CYTOCHROME P450 72A11-RELATED</fullName>
    </submittedName>
</protein>
<keyword evidence="8" id="KW-0408">Iron</keyword>
<comment type="subcellular location">
    <subcellularLocation>
        <location evidence="1">Membrane</location>
        <topology evidence="1">Single-pass membrane protein</topology>
    </subcellularLocation>
</comment>
<comment type="caution">
    <text evidence="11">The sequence shown here is derived from an EMBL/GenBank/DDBJ whole genome shotgun (WGS) entry which is preliminary data.</text>
</comment>
<name>A0A9Q0U734_SALVM</name>